<organism evidence="1 2">
    <name type="scientific">Penicillium nalgiovense</name>
    <dbReference type="NCBI Taxonomy" id="60175"/>
    <lineage>
        <taxon>Eukaryota</taxon>
        <taxon>Fungi</taxon>
        <taxon>Dikarya</taxon>
        <taxon>Ascomycota</taxon>
        <taxon>Pezizomycotina</taxon>
        <taxon>Eurotiomycetes</taxon>
        <taxon>Eurotiomycetidae</taxon>
        <taxon>Eurotiales</taxon>
        <taxon>Aspergillaceae</taxon>
        <taxon>Penicillium</taxon>
    </lineage>
</organism>
<proteinExistence type="predicted"/>
<evidence type="ECO:0000313" key="1">
    <source>
        <dbReference type="EMBL" id="OQE81595.1"/>
    </source>
</evidence>
<accession>A0A1V6Y2L2</accession>
<protein>
    <submittedName>
        <fullName evidence="1">Uncharacterized protein</fullName>
    </submittedName>
</protein>
<reference evidence="2" key="1">
    <citation type="journal article" date="2017" name="Nat. Microbiol.">
        <title>Global analysis of biosynthetic gene clusters reveals vast potential of secondary metabolite production in Penicillium species.</title>
        <authorList>
            <person name="Nielsen J.C."/>
            <person name="Grijseels S."/>
            <person name="Prigent S."/>
            <person name="Ji B."/>
            <person name="Dainat J."/>
            <person name="Nielsen K.F."/>
            <person name="Frisvad J.C."/>
            <person name="Workman M."/>
            <person name="Nielsen J."/>
        </authorList>
    </citation>
    <scope>NUCLEOTIDE SEQUENCE [LARGE SCALE GENOMIC DNA]</scope>
    <source>
        <strain evidence="2">IBT 13039</strain>
    </source>
</reference>
<gene>
    <name evidence="1" type="ORF">PENNAL_c0040G10959</name>
</gene>
<evidence type="ECO:0000313" key="2">
    <source>
        <dbReference type="Proteomes" id="UP000191691"/>
    </source>
</evidence>
<sequence>ARCYGISIVDGNIGSSPDICEAPNSKFAIDQCGTDMTFVNEGPEFFSKCGFQLDIAGKKYTPRQLDPLDEKVTVTCRRLREFCSYGANRSLPQLAAKDILQARKKLVIKVPG</sequence>
<keyword evidence="2" id="KW-1185">Reference proteome</keyword>
<dbReference type="AlphaFoldDB" id="A0A1V6Y2L2"/>
<name>A0A1V6Y2L2_PENNA</name>
<feature type="non-terminal residue" evidence="1">
    <location>
        <position position="1"/>
    </location>
</feature>
<dbReference type="EMBL" id="MOOB01000040">
    <property type="protein sequence ID" value="OQE81595.1"/>
    <property type="molecule type" value="Genomic_DNA"/>
</dbReference>
<feature type="non-terminal residue" evidence="1">
    <location>
        <position position="112"/>
    </location>
</feature>
<comment type="caution">
    <text evidence="1">The sequence shown here is derived from an EMBL/GenBank/DDBJ whole genome shotgun (WGS) entry which is preliminary data.</text>
</comment>
<dbReference type="Proteomes" id="UP000191691">
    <property type="component" value="Unassembled WGS sequence"/>
</dbReference>